<comment type="caution">
    <text evidence="2">The sequence shown here is derived from an EMBL/GenBank/DDBJ whole genome shotgun (WGS) entry which is preliminary data.</text>
</comment>
<dbReference type="Proteomes" id="UP000756346">
    <property type="component" value="Unassembled WGS sequence"/>
</dbReference>
<sequence>MDLNHLTYRLVDRQNPQVFLFCVVARLGPDDTHRPLAVAQGPCHCHPGYAPLNLDANDLVRIRRYLSSPDNRHYIKAELKLAADFYRAGGPGASLPRIEVPSPVELEPPLDERQAEALRQTPIPKANFEFPFTLNCLLTAMNSTSWGGQRICGNVRPWPLGSLYNPLNLGQGLVVFDITDCDNIAYGIHAFTPEWYGWVYEDSEFGWDPVEDTPPRNPTRGMLPPGLSIDHVPLSARELVDKFSSSRESNADALAQLNGVPVIDVSASDFIWPRAETTGNSSIYQDCSPSSTAPTSEAAPAQSPQIQGRRARNLKDQAIASLLHHVSAIDRFSTDTFDVIRQIPDFQQRLLDQLKANPSQVGTSAASAQLLSLAYAGEKDLDWACYHIPLASLDLALADSSLKSCRSISISLETLQTTPEKLLKVILAAPATNHMLDAYYKLRR</sequence>
<dbReference type="OrthoDB" id="3515175at2759"/>
<name>A0A9P8Y627_9PEZI</name>
<evidence type="ECO:0000256" key="1">
    <source>
        <dbReference type="SAM" id="MobiDB-lite"/>
    </source>
</evidence>
<protein>
    <submittedName>
        <fullName evidence="2">Uncharacterized protein</fullName>
    </submittedName>
</protein>
<evidence type="ECO:0000313" key="2">
    <source>
        <dbReference type="EMBL" id="KAH7030598.1"/>
    </source>
</evidence>
<dbReference type="RefSeq" id="XP_046012278.1">
    <property type="nucleotide sequence ID" value="XM_046147902.1"/>
</dbReference>
<dbReference type="EMBL" id="JAGTJQ010000005">
    <property type="protein sequence ID" value="KAH7030598.1"/>
    <property type="molecule type" value="Genomic_DNA"/>
</dbReference>
<proteinExistence type="predicted"/>
<feature type="region of interest" description="Disordered" evidence="1">
    <location>
        <begin position="282"/>
        <end position="310"/>
    </location>
</feature>
<evidence type="ECO:0000313" key="3">
    <source>
        <dbReference type="Proteomes" id="UP000756346"/>
    </source>
</evidence>
<reference evidence="2" key="1">
    <citation type="journal article" date="2021" name="Nat. Commun.">
        <title>Genetic determinants of endophytism in the Arabidopsis root mycobiome.</title>
        <authorList>
            <person name="Mesny F."/>
            <person name="Miyauchi S."/>
            <person name="Thiergart T."/>
            <person name="Pickel B."/>
            <person name="Atanasova L."/>
            <person name="Karlsson M."/>
            <person name="Huettel B."/>
            <person name="Barry K.W."/>
            <person name="Haridas S."/>
            <person name="Chen C."/>
            <person name="Bauer D."/>
            <person name="Andreopoulos W."/>
            <person name="Pangilinan J."/>
            <person name="LaButti K."/>
            <person name="Riley R."/>
            <person name="Lipzen A."/>
            <person name="Clum A."/>
            <person name="Drula E."/>
            <person name="Henrissat B."/>
            <person name="Kohler A."/>
            <person name="Grigoriev I.V."/>
            <person name="Martin F.M."/>
            <person name="Hacquard S."/>
        </authorList>
    </citation>
    <scope>NUCLEOTIDE SEQUENCE</scope>
    <source>
        <strain evidence="2">MPI-CAGE-CH-0230</strain>
    </source>
</reference>
<feature type="compositionally biased region" description="Low complexity" evidence="1">
    <location>
        <begin position="288"/>
        <end position="305"/>
    </location>
</feature>
<gene>
    <name evidence="2" type="ORF">B0I36DRAFT_112120</name>
</gene>
<dbReference type="GeneID" id="70177448"/>
<accession>A0A9P8Y627</accession>
<dbReference type="AlphaFoldDB" id="A0A9P8Y627"/>
<keyword evidence="3" id="KW-1185">Reference proteome</keyword>
<organism evidence="2 3">
    <name type="scientific">Microdochium trichocladiopsis</name>
    <dbReference type="NCBI Taxonomy" id="1682393"/>
    <lineage>
        <taxon>Eukaryota</taxon>
        <taxon>Fungi</taxon>
        <taxon>Dikarya</taxon>
        <taxon>Ascomycota</taxon>
        <taxon>Pezizomycotina</taxon>
        <taxon>Sordariomycetes</taxon>
        <taxon>Xylariomycetidae</taxon>
        <taxon>Xylariales</taxon>
        <taxon>Microdochiaceae</taxon>
        <taxon>Microdochium</taxon>
    </lineage>
</organism>